<protein>
    <submittedName>
        <fullName evidence="1">Uncharacterized protein</fullName>
    </submittedName>
</protein>
<gene>
    <name evidence="1" type="ORF">VIS19158_04776</name>
</gene>
<name>F9RJK2_9VIBR</name>
<comment type="caution">
    <text evidence="1">The sequence shown here is derived from an EMBL/GenBank/DDBJ whole genome shotgun (WGS) entry which is preliminary data.</text>
</comment>
<evidence type="ECO:0000313" key="1">
    <source>
        <dbReference type="EMBL" id="EGU41130.1"/>
    </source>
</evidence>
<dbReference type="Proteomes" id="UP000004349">
    <property type="component" value="Unassembled WGS sequence"/>
</dbReference>
<evidence type="ECO:0000313" key="2">
    <source>
        <dbReference type="Proteomes" id="UP000004349"/>
    </source>
</evidence>
<reference evidence="1 2" key="1">
    <citation type="journal article" date="2012" name="Int. J. Syst. Evol. Microbiol.">
        <title>Vibrio caribbeanicus sp. nov., isolated from the marine sponge Scleritoderma cyanea.</title>
        <authorList>
            <person name="Hoffmann M."/>
            <person name="Monday S.R."/>
            <person name="Allard M.W."/>
            <person name="Strain E.A."/>
            <person name="Whittaker P."/>
            <person name="Naum M."/>
            <person name="McCarthy P.J."/>
            <person name="Lopez J.V."/>
            <person name="Fischer M."/>
            <person name="Brown E.W."/>
        </authorList>
    </citation>
    <scope>NUCLEOTIDE SEQUENCE [LARGE SCALE GENOMIC DNA]</scope>
    <source>
        <strain evidence="1 2">LMG 19158</strain>
    </source>
</reference>
<organism evidence="1 2">
    <name type="scientific">Vibrio scophthalmi LMG 19158</name>
    <dbReference type="NCBI Taxonomy" id="870967"/>
    <lineage>
        <taxon>Bacteria</taxon>
        <taxon>Pseudomonadati</taxon>
        <taxon>Pseudomonadota</taxon>
        <taxon>Gammaproteobacteria</taxon>
        <taxon>Vibrionales</taxon>
        <taxon>Vibrionaceae</taxon>
        <taxon>Vibrio</taxon>
    </lineage>
</organism>
<sequence length="91" mass="10317">MTNFAAAFKLPIYRRAMALNGFSYFRNRKYSFQNSRNLVSSALGQLLIIHGSTACFFGEKSVPLSAVGFLFYTFPLMSHLLFEIGFKYLGL</sequence>
<dbReference type="EMBL" id="AFWE01000040">
    <property type="protein sequence ID" value="EGU41130.1"/>
    <property type="molecule type" value="Genomic_DNA"/>
</dbReference>
<proteinExistence type="predicted"/>
<accession>F9RJK2</accession>
<dbReference type="AlphaFoldDB" id="F9RJK2"/>